<proteinExistence type="predicted"/>
<sequence length="164" mass="17667">MTLSCADPWSRSATWTGNADPCVGNRQSSRSSSACDHPYPPLTHTHLAIRRRGQLIPKLLLLAAKLVKLIIGLLALNVLHTLALVEAATIPCPLLKVPKLRRIAHVTSLTPRPVHIAAPEAKAQRTHSLAALPVVGAEQPVGLLRRSLANLHPKLPFLLRTAAT</sequence>
<organism evidence="1 2">
    <name type="scientific">Portunus trituberculatus</name>
    <name type="common">Swimming crab</name>
    <name type="synonym">Neptunus trituberculatus</name>
    <dbReference type="NCBI Taxonomy" id="210409"/>
    <lineage>
        <taxon>Eukaryota</taxon>
        <taxon>Metazoa</taxon>
        <taxon>Ecdysozoa</taxon>
        <taxon>Arthropoda</taxon>
        <taxon>Crustacea</taxon>
        <taxon>Multicrustacea</taxon>
        <taxon>Malacostraca</taxon>
        <taxon>Eumalacostraca</taxon>
        <taxon>Eucarida</taxon>
        <taxon>Decapoda</taxon>
        <taxon>Pleocyemata</taxon>
        <taxon>Brachyura</taxon>
        <taxon>Eubrachyura</taxon>
        <taxon>Portunoidea</taxon>
        <taxon>Portunidae</taxon>
        <taxon>Portuninae</taxon>
        <taxon>Portunus</taxon>
    </lineage>
</organism>
<keyword evidence="2" id="KW-1185">Reference proteome</keyword>
<reference evidence="1 2" key="1">
    <citation type="submission" date="2019-05" db="EMBL/GenBank/DDBJ databases">
        <title>Another draft genome of Portunus trituberculatus and its Hox gene families provides insights of decapod evolution.</title>
        <authorList>
            <person name="Jeong J.-H."/>
            <person name="Song I."/>
            <person name="Kim S."/>
            <person name="Choi T."/>
            <person name="Kim D."/>
            <person name="Ryu S."/>
            <person name="Kim W."/>
        </authorList>
    </citation>
    <scope>NUCLEOTIDE SEQUENCE [LARGE SCALE GENOMIC DNA]</scope>
    <source>
        <tissue evidence="1">Muscle</tissue>
    </source>
</reference>
<dbReference type="AlphaFoldDB" id="A0A5B7EJZ8"/>
<accession>A0A5B7EJZ8</accession>
<name>A0A5B7EJZ8_PORTR</name>
<dbReference type="EMBL" id="VSRR010003145">
    <property type="protein sequence ID" value="MPC34850.1"/>
    <property type="molecule type" value="Genomic_DNA"/>
</dbReference>
<protein>
    <submittedName>
        <fullName evidence="1">Uncharacterized protein</fullName>
    </submittedName>
</protein>
<evidence type="ECO:0000313" key="2">
    <source>
        <dbReference type="Proteomes" id="UP000324222"/>
    </source>
</evidence>
<dbReference type="Proteomes" id="UP000324222">
    <property type="component" value="Unassembled WGS sequence"/>
</dbReference>
<evidence type="ECO:0000313" key="1">
    <source>
        <dbReference type="EMBL" id="MPC34850.1"/>
    </source>
</evidence>
<comment type="caution">
    <text evidence="1">The sequence shown here is derived from an EMBL/GenBank/DDBJ whole genome shotgun (WGS) entry which is preliminary data.</text>
</comment>
<gene>
    <name evidence="1" type="ORF">E2C01_028253</name>
</gene>